<keyword evidence="17" id="KW-1185">Reference proteome</keyword>
<dbReference type="InterPro" id="IPR001287">
    <property type="entry name" value="NO2-reductase_Cu"/>
</dbReference>
<feature type="transmembrane region" description="Helical" evidence="13">
    <location>
        <begin position="37"/>
        <end position="59"/>
    </location>
</feature>
<dbReference type="EC" id="1.7.2.1" evidence="5"/>
<dbReference type="PRINTS" id="PR00695">
    <property type="entry name" value="CUNO2RDTASE"/>
</dbReference>
<feature type="transmembrane region" description="Helical" evidence="13">
    <location>
        <begin position="210"/>
        <end position="227"/>
    </location>
</feature>
<keyword evidence="7" id="KW-0479">Metal-binding</keyword>
<keyword evidence="13" id="KW-0812">Transmembrane</keyword>
<feature type="domain" description="Plastocyanin-like" evidence="14">
    <location>
        <begin position="638"/>
        <end position="746"/>
    </location>
</feature>
<feature type="transmembrane region" description="Helical" evidence="13">
    <location>
        <begin position="97"/>
        <end position="118"/>
    </location>
</feature>
<proteinExistence type="inferred from homology"/>
<comment type="caution">
    <text evidence="16">The sequence shown here is derived from an EMBL/GenBank/DDBJ whole genome shotgun (WGS) entry which is preliminary data.</text>
</comment>
<dbReference type="InterPro" id="IPR045087">
    <property type="entry name" value="Cu-oxidase_fam"/>
</dbReference>
<evidence type="ECO:0000313" key="17">
    <source>
        <dbReference type="Proteomes" id="UP001240250"/>
    </source>
</evidence>
<dbReference type="SUPFAM" id="SSF49503">
    <property type="entry name" value="Cupredoxins"/>
    <property type="match status" value="3"/>
</dbReference>
<accession>A0ABU0GP34</accession>
<dbReference type="Gene3D" id="2.60.40.420">
    <property type="entry name" value="Cupredoxins - blue copper proteins"/>
    <property type="match status" value="3"/>
</dbReference>
<dbReference type="CDD" id="cd11020">
    <property type="entry name" value="CuRO_1_CuNIR"/>
    <property type="match status" value="1"/>
</dbReference>
<dbReference type="Proteomes" id="UP001240250">
    <property type="component" value="Unassembled WGS sequence"/>
</dbReference>
<dbReference type="RefSeq" id="WP_070319103.1">
    <property type="nucleotide sequence ID" value="NZ_JAUSVM010000001.1"/>
</dbReference>
<feature type="transmembrane region" description="Helical" evidence="13">
    <location>
        <begin position="427"/>
        <end position="445"/>
    </location>
</feature>
<evidence type="ECO:0000256" key="3">
    <source>
        <dbReference type="ARBA" id="ARBA00010609"/>
    </source>
</evidence>
<keyword evidence="9 16" id="KW-0560">Oxidoreductase</keyword>
<comment type="catalytic activity">
    <reaction evidence="11">
        <text>nitric oxide + Fe(III)-[cytochrome c] + H2O = Fe(II)-[cytochrome c] + nitrite + 2 H(+)</text>
        <dbReference type="Rhea" id="RHEA:15233"/>
        <dbReference type="Rhea" id="RHEA-COMP:10350"/>
        <dbReference type="Rhea" id="RHEA-COMP:14399"/>
        <dbReference type="ChEBI" id="CHEBI:15377"/>
        <dbReference type="ChEBI" id="CHEBI:15378"/>
        <dbReference type="ChEBI" id="CHEBI:16301"/>
        <dbReference type="ChEBI" id="CHEBI:16480"/>
        <dbReference type="ChEBI" id="CHEBI:29033"/>
        <dbReference type="ChEBI" id="CHEBI:29034"/>
        <dbReference type="EC" id="1.7.2.1"/>
    </reaction>
</comment>
<evidence type="ECO:0000256" key="9">
    <source>
        <dbReference type="ARBA" id="ARBA00023002"/>
    </source>
</evidence>
<reference evidence="16 17" key="1">
    <citation type="submission" date="2023-07" db="EMBL/GenBank/DDBJ databases">
        <title>Sequencing the genomes of 1000 actinobacteria strains.</title>
        <authorList>
            <person name="Klenk H.-P."/>
        </authorList>
    </citation>
    <scope>NUCLEOTIDE SEQUENCE [LARGE SCALE GENOMIC DNA]</scope>
    <source>
        <strain evidence="16 17">DSM 14785</strain>
    </source>
</reference>
<feature type="transmembrane region" description="Helical" evidence="13">
    <location>
        <begin position="263"/>
        <end position="289"/>
    </location>
</feature>
<comment type="cofactor">
    <cofactor evidence="2">
        <name>Cu(2+)</name>
        <dbReference type="ChEBI" id="CHEBI:29036"/>
    </cofactor>
</comment>
<evidence type="ECO:0000256" key="10">
    <source>
        <dbReference type="ARBA" id="ARBA00023008"/>
    </source>
</evidence>
<protein>
    <recommendedName>
        <fullName evidence="6">Copper-containing nitrite reductase</fullName>
        <ecNumber evidence="5">1.7.2.1</ecNumber>
    </recommendedName>
</protein>
<feature type="transmembrane region" description="Helical" evidence="13">
    <location>
        <begin position="344"/>
        <end position="362"/>
    </location>
</feature>
<dbReference type="PANTHER" id="PTHR11709:SF394">
    <property type="entry name" value="FI03373P-RELATED"/>
    <property type="match status" value="1"/>
</dbReference>
<feature type="domain" description="EfeO-type cupredoxin-like" evidence="15">
    <location>
        <begin position="457"/>
        <end position="535"/>
    </location>
</feature>
<evidence type="ECO:0000256" key="1">
    <source>
        <dbReference type="ARBA" id="ARBA00001960"/>
    </source>
</evidence>
<dbReference type="Pfam" id="PF07732">
    <property type="entry name" value="Cu-oxidase_3"/>
    <property type="match status" value="1"/>
</dbReference>
<feature type="transmembrane region" description="Helical" evidence="13">
    <location>
        <begin position="71"/>
        <end position="91"/>
    </location>
</feature>
<comment type="similarity">
    <text evidence="3">Belongs to the multicopper oxidase family.</text>
</comment>
<dbReference type="InterPro" id="IPR036927">
    <property type="entry name" value="Cyt_c_oxase-like_su1_sf"/>
</dbReference>
<dbReference type="CDD" id="cd04208">
    <property type="entry name" value="CuRO_2_CuNIR"/>
    <property type="match status" value="1"/>
</dbReference>
<evidence type="ECO:0000256" key="4">
    <source>
        <dbReference type="ARBA" id="ARBA00011233"/>
    </source>
</evidence>
<feature type="transmembrane region" description="Helical" evidence="13">
    <location>
        <begin position="165"/>
        <end position="190"/>
    </location>
</feature>
<gene>
    <name evidence="16" type="ORF">JO380_003511</name>
</gene>
<evidence type="ECO:0000256" key="5">
    <source>
        <dbReference type="ARBA" id="ARBA00011882"/>
    </source>
</evidence>
<feature type="transmembrane region" description="Helical" evidence="13">
    <location>
        <begin position="233"/>
        <end position="251"/>
    </location>
</feature>
<evidence type="ECO:0000259" key="15">
    <source>
        <dbReference type="Pfam" id="PF13473"/>
    </source>
</evidence>
<keyword evidence="13" id="KW-0472">Membrane</keyword>
<comment type="subunit">
    <text evidence="4">Homotrimer.</text>
</comment>
<dbReference type="EMBL" id="JAUSVM010000001">
    <property type="protein sequence ID" value="MDQ0427130.1"/>
    <property type="molecule type" value="Genomic_DNA"/>
</dbReference>
<dbReference type="InterPro" id="IPR011707">
    <property type="entry name" value="Cu-oxidase-like_N"/>
</dbReference>
<dbReference type="Pfam" id="PF13473">
    <property type="entry name" value="Cupredoxin_1"/>
    <property type="match status" value="1"/>
</dbReference>
<evidence type="ECO:0000256" key="13">
    <source>
        <dbReference type="SAM" id="Phobius"/>
    </source>
</evidence>
<sequence>MNRAAHHVRANALVLVWLVAAAGAALAHRWLPEAGWLLVHLPLLGAVTTAILVWSQHFADTLLRSPAPRRALAWRLAAHTAGVLAVVAGHLTSVPALVVAGGVAVAGVGVAQAVGIVRQGRGALPSRFGHLARAYVAAGLLLVPGVACGVVMATAAPGPEAYAQWYVAHVVLTLIGFVGVTVAGTLVVLWPTVLRTRIDAAAETAARRSLVLLVAGTLLAALGPATGLRAVTVAGVAVVLAGIALTAHVLVRQVRTAPPVTYAALSVGAAVVWWAASVTVLGVVVATAGSWAAAVPRLSALTPATEGGFAAQVLVGALSYLLPVVLGGGPAVTRTVAAELDRSAVVRAVLLNGALVIFVLPAPSLVRVVASSIALAVGVWFLVLVARAVRLARRPAAIEHPAPVVPARAAVADPVAVALARSRRRGAGALAVGALVVVTAVALAGDPTAAGLTQVLTAGAAATAASEAGATGRTTTVRVEAQDMRFVPDTVEVPAGDRLVIEVVNTDTTVHDLVLDRGATSGRLAPGGTASVDVGVVQQDLAGWCSVAGHRLMGMTLDVVVVGGEPAAPVAAAPGGDGGAGHDMPGTAGTHHGGAGDGARASDLLDLMAAPDDAFVARDATLPPVGDGTTHHVTLEVTETVQEVAPGVTRTAWTFGGTAPGPVLHGRVGDTFVVTLVNDGSLGHSIDFHAGALAPDDVMRTIEPGETLTYTFRATRSGIWMYHCSTMPMSLHIANGMFGAVVIDPPGLPEVDHEYVLVQSELYLGEQGGTADEAALTAQQPTLLTFNGYANQYRDRPLAVRAGERVRVWVLDAGPNRPSSFHVVGGQFDTVYREGDWTLRDGGSTGTGGAQVLALAPAEGGFVELTFPEAGTYPFVTHAMGDAERGAQGRFRVAD</sequence>
<dbReference type="PANTHER" id="PTHR11709">
    <property type="entry name" value="MULTI-COPPER OXIDASE"/>
    <property type="match status" value="1"/>
</dbReference>
<comment type="cofactor">
    <cofactor evidence="1">
        <name>Cu(+)</name>
        <dbReference type="ChEBI" id="CHEBI:49552"/>
    </cofactor>
</comment>
<keyword evidence="10" id="KW-0186">Copper</keyword>
<evidence type="ECO:0000256" key="12">
    <source>
        <dbReference type="SAM" id="MobiDB-lite"/>
    </source>
</evidence>
<feature type="transmembrane region" description="Helical" evidence="13">
    <location>
        <begin position="130"/>
        <end position="153"/>
    </location>
</feature>
<dbReference type="InterPro" id="IPR028096">
    <property type="entry name" value="EfeO_Cupredoxin"/>
</dbReference>
<evidence type="ECO:0000256" key="11">
    <source>
        <dbReference type="ARBA" id="ARBA00049340"/>
    </source>
</evidence>
<evidence type="ECO:0000256" key="6">
    <source>
        <dbReference type="ARBA" id="ARBA00017290"/>
    </source>
</evidence>
<feature type="region of interest" description="Disordered" evidence="12">
    <location>
        <begin position="572"/>
        <end position="597"/>
    </location>
</feature>
<evidence type="ECO:0000313" key="16">
    <source>
        <dbReference type="EMBL" id="MDQ0427130.1"/>
    </source>
</evidence>
<name>A0ABU0GP34_9CELL</name>
<feature type="transmembrane region" description="Helical" evidence="13">
    <location>
        <begin position="309"/>
        <end position="332"/>
    </location>
</feature>
<dbReference type="InterPro" id="IPR008972">
    <property type="entry name" value="Cupredoxin"/>
</dbReference>
<keyword evidence="8" id="KW-0677">Repeat</keyword>
<feature type="transmembrane region" description="Helical" evidence="13">
    <location>
        <begin position="368"/>
        <end position="386"/>
    </location>
</feature>
<keyword evidence="13" id="KW-1133">Transmembrane helix</keyword>
<evidence type="ECO:0000256" key="2">
    <source>
        <dbReference type="ARBA" id="ARBA00001973"/>
    </source>
</evidence>
<evidence type="ECO:0000256" key="8">
    <source>
        <dbReference type="ARBA" id="ARBA00022737"/>
    </source>
</evidence>
<organism evidence="16 17">
    <name type="scientific">Cellulomonas iranensis</name>
    <dbReference type="NCBI Taxonomy" id="76862"/>
    <lineage>
        <taxon>Bacteria</taxon>
        <taxon>Bacillati</taxon>
        <taxon>Actinomycetota</taxon>
        <taxon>Actinomycetes</taxon>
        <taxon>Micrococcales</taxon>
        <taxon>Cellulomonadaceae</taxon>
        <taxon>Cellulomonas</taxon>
    </lineage>
</organism>
<evidence type="ECO:0000259" key="14">
    <source>
        <dbReference type="Pfam" id="PF07732"/>
    </source>
</evidence>
<dbReference type="GO" id="GO:0050421">
    <property type="term" value="F:nitrite reductase (NO-forming) activity"/>
    <property type="evidence" value="ECO:0007669"/>
    <property type="project" value="UniProtKB-EC"/>
</dbReference>
<evidence type="ECO:0000256" key="7">
    <source>
        <dbReference type="ARBA" id="ARBA00022723"/>
    </source>
</evidence>
<dbReference type="SUPFAM" id="SSF81442">
    <property type="entry name" value="Cytochrome c oxidase subunit I-like"/>
    <property type="match status" value="1"/>
</dbReference>